<reference evidence="15 16" key="1">
    <citation type="submission" date="2021-11" db="EMBL/GenBank/DDBJ databases">
        <title>Aliifidinibius sp. nov., a new bacterium isolated from saline soil.</title>
        <authorList>
            <person name="Galisteo C."/>
            <person name="De La Haba R."/>
            <person name="Sanchez-Porro C."/>
            <person name="Ventosa A."/>
        </authorList>
    </citation>
    <scope>NUCLEOTIDE SEQUENCE [LARGE SCALE GENOMIC DNA]</scope>
    <source>
        <strain evidence="15 16">KACC 190600</strain>
    </source>
</reference>
<keyword evidence="4 10" id="KW-0812">Transmembrane</keyword>
<proteinExistence type="inferred from homology"/>
<organism evidence="15 16">
    <name type="scientific">Fodinibius salicampi</name>
    <dbReference type="NCBI Taxonomy" id="1920655"/>
    <lineage>
        <taxon>Bacteria</taxon>
        <taxon>Pseudomonadati</taxon>
        <taxon>Balneolota</taxon>
        <taxon>Balneolia</taxon>
        <taxon>Balneolales</taxon>
        <taxon>Balneolaceae</taxon>
        <taxon>Fodinibius</taxon>
    </lineage>
</organism>
<gene>
    <name evidence="15" type="ORF">LQ318_11565</name>
</gene>
<evidence type="ECO:0000256" key="3">
    <source>
        <dbReference type="ARBA" id="ARBA00022452"/>
    </source>
</evidence>
<feature type="signal peptide" evidence="12">
    <location>
        <begin position="1"/>
        <end position="38"/>
    </location>
</feature>
<dbReference type="Pfam" id="PF07715">
    <property type="entry name" value="Plug"/>
    <property type="match status" value="1"/>
</dbReference>
<dbReference type="SUPFAM" id="SSF56935">
    <property type="entry name" value="Porins"/>
    <property type="match status" value="1"/>
</dbReference>
<evidence type="ECO:0000256" key="12">
    <source>
        <dbReference type="SAM" id="SignalP"/>
    </source>
</evidence>
<evidence type="ECO:0000256" key="6">
    <source>
        <dbReference type="ARBA" id="ARBA00023077"/>
    </source>
</evidence>
<evidence type="ECO:0000256" key="8">
    <source>
        <dbReference type="ARBA" id="ARBA00023170"/>
    </source>
</evidence>
<evidence type="ECO:0000256" key="1">
    <source>
        <dbReference type="ARBA" id="ARBA00004571"/>
    </source>
</evidence>
<dbReference type="PANTHER" id="PTHR30069">
    <property type="entry name" value="TONB-DEPENDENT OUTER MEMBRANE RECEPTOR"/>
    <property type="match status" value="1"/>
</dbReference>
<keyword evidence="3 10" id="KW-1134">Transmembrane beta strand</keyword>
<name>A0ABT3Q0F5_9BACT</name>
<evidence type="ECO:0000256" key="10">
    <source>
        <dbReference type="PROSITE-ProRule" id="PRU01360"/>
    </source>
</evidence>
<feature type="domain" description="TonB-dependent receptor-like beta-barrel" evidence="13">
    <location>
        <begin position="205"/>
        <end position="637"/>
    </location>
</feature>
<dbReference type="CDD" id="cd01347">
    <property type="entry name" value="ligand_gated_channel"/>
    <property type="match status" value="1"/>
</dbReference>
<dbReference type="Gene3D" id="2.40.170.20">
    <property type="entry name" value="TonB-dependent receptor, beta-barrel domain"/>
    <property type="match status" value="1"/>
</dbReference>
<keyword evidence="8 15" id="KW-0675">Receptor</keyword>
<evidence type="ECO:0000259" key="13">
    <source>
        <dbReference type="Pfam" id="PF00593"/>
    </source>
</evidence>
<evidence type="ECO:0000313" key="16">
    <source>
        <dbReference type="Proteomes" id="UP001207337"/>
    </source>
</evidence>
<keyword evidence="7 10" id="KW-0472">Membrane</keyword>
<dbReference type="Pfam" id="PF00593">
    <property type="entry name" value="TonB_dep_Rec_b-barrel"/>
    <property type="match status" value="1"/>
</dbReference>
<comment type="similarity">
    <text evidence="10 11">Belongs to the TonB-dependent receptor family.</text>
</comment>
<evidence type="ECO:0000256" key="11">
    <source>
        <dbReference type="RuleBase" id="RU003357"/>
    </source>
</evidence>
<dbReference type="EMBL" id="JAJNDC010000003">
    <property type="protein sequence ID" value="MCW9713538.1"/>
    <property type="molecule type" value="Genomic_DNA"/>
</dbReference>
<feature type="chain" id="PRO_5046585997" evidence="12">
    <location>
        <begin position="39"/>
        <end position="663"/>
    </location>
</feature>
<comment type="caution">
    <text evidence="15">The sequence shown here is derived from an EMBL/GenBank/DDBJ whole genome shotgun (WGS) entry which is preliminary data.</text>
</comment>
<dbReference type="RefSeq" id="WP_265790312.1">
    <property type="nucleotide sequence ID" value="NZ_BAABRS010000003.1"/>
</dbReference>
<feature type="domain" description="TonB-dependent receptor plug" evidence="14">
    <location>
        <begin position="69"/>
        <end position="171"/>
    </location>
</feature>
<sequence length="663" mass="74627">MVFLKDFILQNGTITKKKYWSTLLLFLFSFFLAMPATAQETETLDTLVVSKEVVISSSRVPQTAAGSGRNITIVPAEMIEDMPAHTTDEVLRYVSGIEVQSRGAFGTQSDFSLRGSTFSQVLVLIDGMRINDPLTAHFNANIPVAPAEIKRIEVLHGPAAAQYGADAVGGVINIITHTFGERGGEETTDAHLKAGYGQNDLKLGRAGFFHRDEDYRISGGGMWHKSPGQQLTDDYKNRFNIGNASVSGGFKLSENWDLAIRTGYDYRDFNARYFYTASPLDEATERVTAWWNQMRLQRTSENSLTTLKGSFKRNTDRFVFNPDFPANEHTTTLGSLQLNQYRQLSSQWDWTYGVQFDNRFIRSTDRGDHNNWHYAGFSMLQWKPTNPLTFSGSLRLDHDESYGTEIMPQLSMSYQREQWILRASGGRSMRAPSFTERFISTNLEGPLTEGRNVGNPWLKAERSWSGEAGIDLFPIQNMRISATGFLRESSKLIDYVMRSYNEIRNNDNLTPDASYLYAENINSVQTGGIETEMSVSSKLGKSWVLNSTVGYSFTDFLNDPNVASKYISNYARHLVNGVVALRRGNFEGAITGLWKQRQSDSAESISAFKSADYSLWNAKISYRITENFTVGIQVDNLFDAEYQDILGARMPGRWALASISWNL</sequence>
<dbReference type="InterPro" id="IPR039426">
    <property type="entry name" value="TonB-dep_rcpt-like"/>
</dbReference>
<dbReference type="Proteomes" id="UP001207337">
    <property type="component" value="Unassembled WGS sequence"/>
</dbReference>
<keyword evidence="6 11" id="KW-0798">TonB box</keyword>
<accession>A0ABT3Q0F5</accession>
<dbReference type="InterPro" id="IPR000531">
    <property type="entry name" value="Beta-barrel_TonB"/>
</dbReference>
<dbReference type="PANTHER" id="PTHR30069:SF29">
    <property type="entry name" value="HEMOGLOBIN AND HEMOGLOBIN-HAPTOGLOBIN-BINDING PROTEIN 1-RELATED"/>
    <property type="match status" value="1"/>
</dbReference>
<keyword evidence="9 10" id="KW-0998">Cell outer membrane</keyword>
<evidence type="ECO:0000256" key="4">
    <source>
        <dbReference type="ARBA" id="ARBA00022692"/>
    </source>
</evidence>
<dbReference type="InterPro" id="IPR012910">
    <property type="entry name" value="Plug_dom"/>
</dbReference>
<evidence type="ECO:0000313" key="15">
    <source>
        <dbReference type="EMBL" id="MCW9713538.1"/>
    </source>
</evidence>
<evidence type="ECO:0000259" key="14">
    <source>
        <dbReference type="Pfam" id="PF07715"/>
    </source>
</evidence>
<keyword evidence="5 12" id="KW-0732">Signal</keyword>
<dbReference type="PROSITE" id="PS52016">
    <property type="entry name" value="TONB_DEPENDENT_REC_3"/>
    <property type="match status" value="1"/>
</dbReference>
<comment type="subcellular location">
    <subcellularLocation>
        <location evidence="1 10">Cell outer membrane</location>
        <topology evidence="1 10">Multi-pass membrane protein</topology>
    </subcellularLocation>
</comment>
<evidence type="ECO:0000256" key="2">
    <source>
        <dbReference type="ARBA" id="ARBA00022448"/>
    </source>
</evidence>
<evidence type="ECO:0000256" key="7">
    <source>
        <dbReference type="ARBA" id="ARBA00023136"/>
    </source>
</evidence>
<dbReference type="InterPro" id="IPR037066">
    <property type="entry name" value="Plug_dom_sf"/>
</dbReference>
<dbReference type="Gene3D" id="2.170.130.10">
    <property type="entry name" value="TonB-dependent receptor, plug domain"/>
    <property type="match status" value="1"/>
</dbReference>
<dbReference type="InterPro" id="IPR036942">
    <property type="entry name" value="Beta-barrel_TonB_sf"/>
</dbReference>
<keyword evidence="16" id="KW-1185">Reference proteome</keyword>
<protein>
    <submittedName>
        <fullName evidence="15">TonB-dependent receptor</fullName>
    </submittedName>
</protein>
<evidence type="ECO:0000256" key="5">
    <source>
        <dbReference type="ARBA" id="ARBA00022729"/>
    </source>
</evidence>
<keyword evidence="2 10" id="KW-0813">Transport</keyword>
<evidence type="ECO:0000256" key="9">
    <source>
        <dbReference type="ARBA" id="ARBA00023237"/>
    </source>
</evidence>